<dbReference type="GO" id="GO:0005694">
    <property type="term" value="C:chromosome"/>
    <property type="evidence" value="ECO:0007669"/>
    <property type="project" value="UniProtKB-ARBA"/>
</dbReference>
<evidence type="ECO:0000259" key="7">
    <source>
        <dbReference type="Pfam" id="PF13087"/>
    </source>
</evidence>
<protein>
    <submittedName>
        <fullName evidence="9">Uncharacterized protein</fullName>
    </submittedName>
</protein>
<dbReference type="InterPro" id="IPR045055">
    <property type="entry name" value="DNA2/NAM7-like"/>
</dbReference>
<evidence type="ECO:0000256" key="4">
    <source>
        <dbReference type="ARBA" id="ARBA00022840"/>
    </source>
</evidence>
<proteinExistence type="predicted"/>
<dbReference type="CDD" id="cd18808">
    <property type="entry name" value="SF1_C_Upf1"/>
    <property type="match status" value="1"/>
</dbReference>
<evidence type="ECO:0000256" key="1">
    <source>
        <dbReference type="ARBA" id="ARBA00022741"/>
    </source>
</evidence>
<dbReference type="InterPro" id="IPR045529">
    <property type="entry name" value="DUF6469"/>
</dbReference>
<accession>A0A9D5HA69</accession>
<feature type="compositionally biased region" description="Polar residues" evidence="5">
    <location>
        <begin position="889"/>
        <end position="901"/>
    </location>
</feature>
<dbReference type="OrthoDB" id="6513042at2759"/>
<dbReference type="AlphaFoldDB" id="A0A9D5HA69"/>
<dbReference type="GO" id="GO:0005524">
    <property type="term" value="F:ATP binding"/>
    <property type="evidence" value="ECO:0007669"/>
    <property type="project" value="UniProtKB-KW"/>
</dbReference>
<dbReference type="InterPro" id="IPR027417">
    <property type="entry name" value="P-loop_NTPase"/>
</dbReference>
<name>A0A9D5HA69_9LILI</name>
<dbReference type="InterPro" id="IPR047187">
    <property type="entry name" value="SF1_C_Upf1"/>
</dbReference>
<evidence type="ECO:0000256" key="3">
    <source>
        <dbReference type="ARBA" id="ARBA00022806"/>
    </source>
</evidence>
<organism evidence="9 10">
    <name type="scientific">Dioscorea zingiberensis</name>
    <dbReference type="NCBI Taxonomy" id="325984"/>
    <lineage>
        <taxon>Eukaryota</taxon>
        <taxon>Viridiplantae</taxon>
        <taxon>Streptophyta</taxon>
        <taxon>Embryophyta</taxon>
        <taxon>Tracheophyta</taxon>
        <taxon>Spermatophyta</taxon>
        <taxon>Magnoliopsida</taxon>
        <taxon>Liliopsida</taxon>
        <taxon>Dioscoreales</taxon>
        <taxon>Dioscoreaceae</taxon>
        <taxon>Dioscorea</taxon>
    </lineage>
</organism>
<evidence type="ECO:0000313" key="9">
    <source>
        <dbReference type="EMBL" id="KAJ0968897.1"/>
    </source>
</evidence>
<evidence type="ECO:0000313" key="10">
    <source>
        <dbReference type="Proteomes" id="UP001085076"/>
    </source>
</evidence>
<feature type="domain" description="DUF6469" evidence="8">
    <location>
        <begin position="75"/>
        <end position="203"/>
    </location>
</feature>
<dbReference type="Pfam" id="PF20073">
    <property type="entry name" value="DUF6469"/>
    <property type="match status" value="1"/>
</dbReference>
<dbReference type="GO" id="GO:0016787">
    <property type="term" value="F:hydrolase activity"/>
    <property type="evidence" value="ECO:0007669"/>
    <property type="project" value="UniProtKB-KW"/>
</dbReference>
<reference evidence="9" key="1">
    <citation type="submission" date="2021-03" db="EMBL/GenBank/DDBJ databases">
        <authorList>
            <person name="Li Z."/>
            <person name="Yang C."/>
        </authorList>
    </citation>
    <scope>NUCLEOTIDE SEQUENCE</scope>
    <source>
        <strain evidence="9">Dzin_1.0</strain>
        <tissue evidence="9">Leaf</tissue>
    </source>
</reference>
<dbReference type="Pfam" id="PF13087">
    <property type="entry name" value="AAA_12"/>
    <property type="match status" value="1"/>
</dbReference>
<gene>
    <name evidence="9" type="ORF">J5N97_021774</name>
</gene>
<dbReference type="InterPro" id="IPR041677">
    <property type="entry name" value="DNA2/NAM7_AAA_11"/>
</dbReference>
<evidence type="ECO:0000259" key="6">
    <source>
        <dbReference type="Pfam" id="PF13086"/>
    </source>
</evidence>
<evidence type="ECO:0000259" key="8">
    <source>
        <dbReference type="Pfam" id="PF20073"/>
    </source>
</evidence>
<feature type="compositionally biased region" description="Basic and acidic residues" evidence="5">
    <location>
        <begin position="944"/>
        <end position="969"/>
    </location>
</feature>
<dbReference type="Proteomes" id="UP001085076">
    <property type="component" value="Miscellaneous, Linkage group lg06"/>
</dbReference>
<dbReference type="GO" id="GO:0004386">
    <property type="term" value="F:helicase activity"/>
    <property type="evidence" value="ECO:0007669"/>
    <property type="project" value="UniProtKB-KW"/>
</dbReference>
<feature type="domain" description="DNA2/NAM7 helicase helicase" evidence="6">
    <location>
        <begin position="251"/>
        <end position="594"/>
    </location>
</feature>
<keyword evidence="1" id="KW-0547">Nucleotide-binding</keyword>
<dbReference type="PANTHER" id="PTHR10887">
    <property type="entry name" value="DNA2/NAM7 HELICASE FAMILY"/>
    <property type="match status" value="1"/>
</dbReference>
<dbReference type="Gene3D" id="3.40.50.300">
    <property type="entry name" value="P-loop containing nucleotide triphosphate hydrolases"/>
    <property type="match status" value="2"/>
</dbReference>
<feature type="domain" description="DNA2/NAM7 helicase-like C-terminal" evidence="7">
    <location>
        <begin position="601"/>
        <end position="798"/>
    </location>
</feature>
<dbReference type="PANTHER" id="PTHR10887:SF515">
    <property type="entry name" value="P-LOOP CONTAINING NUCLEOSIDE TRIPHOSPHATE HYDROLASES SUPERFAMILY PROTEIN"/>
    <property type="match status" value="1"/>
</dbReference>
<dbReference type="InterPro" id="IPR041679">
    <property type="entry name" value="DNA2/NAM7-like_C"/>
</dbReference>
<comment type="caution">
    <text evidence="9">The sequence shown here is derived from an EMBL/GenBank/DDBJ whole genome shotgun (WGS) entry which is preliminary data.</text>
</comment>
<keyword evidence="2" id="KW-0378">Hydrolase</keyword>
<evidence type="ECO:0000256" key="5">
    <source>
        <dbReference type="SAM" id="MobiDB-lite"/>
    </source>
</evidence>
<evidence type="ECO:0000256" key="2">
    <source>
        <dbReference type="ARBA" id="ARBA00022801"/>
    </source>
</evidence>
<dbReference type="SUPFAM" id="SSF52540">
    <property type="entry name" value="P-loop containing nucleoside triphosphate hydrolases"/>
    <property type="match status" value="1"/>
</dbReference>
<keyword evidence="3" id="KW-0347">Helicase</keyword>
<dbReference type="Pfam" id="PF13086">
    <property type="entry name" value="AAA_11"/>
    <property type="match status" value="1"/>
</dbReference>
<keyword evidence="10" id="KW-1185">Reference proteome</keyword>
<sequence length="991" mass="112757">MANYQRKKGNGDLVNLIFTWSLNDVLNDSLFKGKVQDIPETFYSLRNYLNSFTSPLIEEVRADLSSCLKAISQAPFTSILELNNVKPKKQMMYHITVGLENASFDGTKEVYSPRRGDIFLLSTVKPWHVSELVRDRRLYRLAVVSNGGDDDDKLPPDNFIISVSRSIEDDQYCKFKDGKTPLFAVYLLNVSTHSRIWQALDVESATKRNLALIQEIFDAKTSVFKVEGCRKTEVVDNIHDENIRKILLSFNLNESQENAVLSCISAAQCNGKCSINLIWGPPGTGKTQTTCALLWILKQMKRRTLICAPTNTAVKEVASRYMKLLEKNAEGVGTHPLGDVVLFGNKDSLNIDDNLRDVFLDHRVEELVQWFSPVTGWRHCLNSMMEFFEDCISLYKANVNDSNGSKTLQNFIRRNFLANSKRLTDCLRTLRMHLPSAFISEASSRDIVVLLDFLQEFDELLRRNVSSSDLEEVFNSACKVVDENISTISRLRKSRANCLQVLHRLEARLQLPDNSTKKGLRELCLRHASHMFSTVSSSSKLYSVKRMKDVDMLVIDDAAQLRECETLIPLQLSGIQHAILIGDECQLPAMVRSKVSESALLGRSLFERLSSLGLKKQLLYVQYRMHPSISQFPNAKFYEKQILDGPNVIDEKHTRSFLPGPMFGPYSFINVEFGEEASDNLGYSKKNLVEVVVVSEIIRRLFNECMRTNQRVSVGIICPYTAQVHEVQDKLDEAYNAHEFFSVTVSSVDGFQGGEEDIIIFSAVRSNREGNIGFLSNFQRANVALTRARHCLWVLGNAPTLTKNRTIWKKLVRDAKKRDCFFNAKEDKGIMDAIIIYYDEVGQLDDLLNMDSLYINRTREKKRGDLSIPNSHSVLAENTEDTSEAPKSDSINLQGQQQRNSKMIYLPKNRLMSKSEDHMPIDISSLDLRENNDASSSTTMGKSAAKEKNKEKNEEQSDKKNLQAKEKEIHVKIRRHIKLKHKEKYIVKIKG</sequence>
<reference evidence="9" key="2">
    <citation type="journal article" date="2022" name="Hortic Res">
        <title>The genome of Dioscorea zingiberensis sheds light on the biosynthesis, origin and evolution of the medicinally important diosgenin saponins.</title>
        <authorList>
            <person name="Li Y."/>
            <person name="Tan C."/>
            <person name="Li Z."/>
            <person name="Guo J."/>
            <person name="Li S."/>
            <person name="Chen X."/>
            <person name="Wang C."/>
            <person name="Dai X."/>
            <person name="Yang H."/>
            <person name="Song W."/>
            <person name="Hou L."/>
            <person name="Xu J."/>
            <person name="Tong Z."/>
            <person name="Xu A."/>
            <person name="Yuan X."/>
            <person name="Wang W."/>
            <person name="Yang Q."/>
            <person name="Chen L."/>
            <person name="Sun Z."/>
            <person name="Wang K."/>
            <person name="Pan B."/>
            <person name="Chen J."/>
            <person name="Bao Y."/>
            <person name="Liu F."/>
            <person name="Qi X."/>
            <person name="Gang D.R."/>
            <person name="Wen J."/>
            <person name="Li J."/>
        </authorList>
    </citation>
    <scope>NUCLEOTIDE SEQUENCE</scope>
    <source>
        <strain evidence="9">Dzin_1.0</strain>
    </source>
</reference>
<keyword evidence="4" id="KW-0067">ATP-binding</keyword>
<dbReference type="EMBL" id="JAGGNH010000006">
    <property type="protein sequence ID" value="KAJ0968897.1"/>
    <property type="molecule type" value="Genomic_DNA"/>
</dbReference>
<dbReference type="FunFam" id="3.40.50.300:FF:000326">
    <property type="entry name" value="P-loop containing nucleoside triphosphate hydrolase"/>
    <property type="match status" value="1"/>
</dbReference>
<feature type="region of interest" description="Disordered" evidence="5">
    <location>
        <begin position="865"/>
        <end position="906"/>
    </location>
</feature>
<feature type="region of interest" description="Disordered" evidence="5">
    <location>
        <begin position="924"/>
        <end position="969"/>
    </location>
</feature>